<evidence type="ECO:0000313" key="1">
    <source>
        <dbReference type="EMBL" id="GAA4405543.1"/>
    </source>
</evidence>
<reference evidence="2" key="1">
    <citation type="journal article" date="2019" name="Int. J. Syst. Evol. Microbiol.">
        <title>The Global Catalogue of Microorganisms (GCM) 10K type strain sequencing project: providing services to taxonomists for standard genome sequencing and annotation.</title>
        <authorList>
            <consortium name="The Broad Institute Genomics Platform"/>
            <consortium name="The Broad Institute Genome Sequencing Center for Infectious Disease"/>
            <person name="Wu L."/>
            <person name="Ma J."/>
        </authorList>
    </citation>
    <scope>NUCLEOTIDE SEQUENCE [LARGE SCALE GENOMIC DNA]</scope>
    <source>
        <strain evidence="2">JCM 17688</strain>
    </source>
</reference>
<accession>A0ABP8KFI2</accession>
<gene>
    <name evidence="1" type="ORF">GCM10023147_48730</name>
</gene>
<keyword evidence="2" id="KW-1185">Reference proteome</keyword>
<name>A0ABP8KFI2_9ACTN</name>
<evidence type="ECO:0000313" key="2">
    <source>
        <dbReference type="Proteomes" id="UP001500635"/>
    </source>
</evidence>
<dbReference type="Proteomes" id="UP001500635">
    <property type="component" value="Unassembled WGS sequence"/>
</dbReference>
<comment type="caution">
    <text evidence="1">The sequence shown here is derived from an EMBL/GenBank/DDBJ whole genome shotgun (WGS) entry which is preliminary data.</text>
</comment>
<proteinExistence type="predicted"/>
<dbReference type="Pfam" id="PF20218">
    <property type="entry name" value="DUF6578"/>
    <property type="match status" value="1"/>
</dbReference>
<dbReference type="EMBL" id="BAABFR010000140">
    <property type="protein sequence ID" value="GAA4405543.1"/>
    <property type="molecule type" value="Genomic_DNA"/>
</dbReference>
<sequence length="336" mass="36923">MDRRRLTLSWETALGGLGDSGYACRGVHRARGRRAVSADRPVPNVNATDRDLVYVYVDCWEYQCCRSAPEVGARIAGSVQLYRVPGLTAFPTPRGGTPVPELGLVRWRGFAASTPPGRQDDDDSTVPDLLHLSWHSDDLALVSIEAEIADIHEYNVRYTVRTGPDGRRVREIVPDTQTLSTVPTATVWPPNPRSSTEPEIDGVIVGLRDITITEPSHEVVARDRAARAAAAERKHRILRLAGPLYAFGPTRPRIGESLTVDLADPRLDKRGNLSECTDVVRGQVRVVIPFGDEMPTGWVAYTPITEPDPPLPNLLVTLEIEQPHTAADTPRNPQTS</sequence>
<protein>
    <submittedName>
        <fullName evidence="1">Uncharacterized protein</fullName>
    </submittedName>
</protein>
<organism evidence="1 2">
    <name type="scientific">Tsukamurella soli</name>
    <dbReference type="NCBI Taxonomy" id="644556"/>
    <lineage>
        <taxon>Bacteria</taxon>
        <taxon>Bacillati</taxon>
        <taxon>Actinomycetota</taxon>
        <taxon>Actinomycetes</taxon>
        <taxon>Mycobacteriales</taxon>
        <taxon>Tsukamurellaceae</taxon>
        <taxon>Tsukamurella</taxon>
    </lineage>
</organism>
<dbReference type="InterPro" id="IPR046485">
    <property type="entry name" value="DUF6578"/>
</dbReference>